<keyword evidence="6" id="KW-0645">Protease</keyword>
<dbReference type="EMBL" id="VJMH01006177">
    <property type="protein sequence ID" value="KAF0691228.1"/>
    <property type="molecule type" value="Genomic_DNA"/>
</dbReference>
<keyword evidence="2" id="KW-0732">Signal</keyword>
<evidence type="ECO:0000256" key="2">
    <source>
        <dbReference type="ARBA" id="ARBA00022729"/>
    </source>
</evidence>
<dbReference type="PROSITE" id="PS50240">
    <property type="entry name" value="TRYPSIN_DOM"/>
    <property type="match status" value="1"/>
</dbReference>
<dbReference type="Proteomes" id="UP000332933">
    <property type="component" value="Unassembled WGS sequence"/>
</dbReference>
<dbReference type="PANTHER" id="PTHR24276:SF98">
    <property type="entry name" value="FI18310P1-RELATED"/>
    <property type="match status" value="1"/>
</dbReference>
<accession>A0A485L7V5</accession>
<evidence type="ECO:0000313" key="9">
    <source>
        <dbReference type="EMBL" id="VFT94257.1"/>
    </source>
</evidence>
<dbReference type="FunFam" id="2.40.10.10:FF:000068">
    <property type="entry name" value="transmembrane protease serine 2"/>
    <property type="match status" value="1"/>
</dbReference>
<reference evidence="8" key="2">
    <citation type="submission" date="2019-06" db="EMBL/GenBank/DDBJ databases">
        <title>Genomics analysis of Aphanomyces spp. identifies a new class of oomycete effector associated with host adaptation.</title>
        <authorList>
            <person name="Gaulin E."/>
        </authorList>
    </citation>
    <scope>NUCLEOTIDE SEQUENCE</scope>
    <source>
        <strain evidence="8">CBS 578.67</strain>
    </source>
</reference>
<evidence type="ECO:0000256" key="1">
    <source>
        <dbReference type="ARBA" id="ARBA00007664"/>
    </source>
</evidence>
<dbReference type="Gene3D" id="2.40.10.10">
    <property type="entry name" value="Trypsin-like serine proteases"/>
    <property type="match status" value="1"/>
</dbReference>
<dbReference type="GO" id="GO:0006508">
    <property type="term" value="P:proteolysis"/>
    <property type="evidence" value="ECO:0007669"/>
    <property type="project" value="UniProtKB-KW"/>
</dbReference>
<dbReference type="GO" id="GO:0004252">
    <property type="term" value="F:serine-type endopeptidase activity"/>
    <property type="evidence" value="ECO:0007669"/>
    <property type="project" value="InterPro"/>
</dbReference>
<dbReference type="CDD" id="cd00190">
    <property type="entry name" value="Tryp_SPc"/>
    <property type="match status" value="1"/>
</dbReference>
<keyword evidence="10" id="KW-1185">Reference proteome</keyword>
<dbReference type="SUPFAM" id="SSF50494">
    <property type="entry name" value="Trypsin-like serine proteases"/>
    <property type="match status" value="1"/>
</dbReference>
<dbReference type="InterPro" id="IPR050430">
    <property type="entry name" value="Peptidase_S1"/>
</dbReference>
<evidence type="ECO:0000313" key="8">
    <source>
        <dbReference type="EMBL" id="KAF0691228.1"/>
    </source>
</evidence>
<dbReference type="PROSITE" id="PS00135">
    <property type="entry name" value="TRYPSIN_SER"/>
    <property type="match status" value="1"/>
</dbReference>
<evidence type="ECO:0000256" key="4">
    <source>
        <dbReference type="ARBA" id="ARBA00023157"/>
    </source>
</evidence>
<dbReference type="InterPro" id="IPR001254">
    <property type="entry name" value="Trypsin_dom"/>
</dbReference>
<dbReference type="Pfam" id="PF00089">
    <property type="entry name" value="Trypsin"/>
    <property type="match status" value="1"/>
</dbReference>
<evidence type="ECO:0000256" key="5">
    <source>
        <dbReference type="ARBA" id="ARBA00023180"/>
    </source>
</evidence>
<proteinExistence type="inferred from homology"/>
<keyword evidence="4" id="KW-1015">Disulfide bond</keyword>
<feature type="domain" description="Peptidase S1" evidence="7">
    <location>
        <begin position="19"/>
        <end position="266"/>
    </location>
</feature>
<gene>
    <name evidence="9" type="primary">Aste57867_17504</name>
    <name evidence="8" type="ORF">As57867_017444</name>
    <name evidence="9" type="ORF">ASTE57867_17504</name>
</gene>
<name>A0A485L7V5_9STRA</name>
<evidence type="ECO:0000256" key="3">
    <source>
        <dbReference type="ARBA" id="ARBA00023026"/>
    </source>
</evidence>
<dbReference type="PROSITE" id="PS00134">
    <property type="entry name" value="TRYPSIN_HIS"/>
    <property type="match status" value="1"/>
</dbReference>
<dbReference type="OrthoDB" id="60866at2759"/>
<dbReference type="EMBL" id="CAADRA010006198">
    <property type="protein sequence ID" value="VFT94257.1"/>
    <property type="molecule type" value="Genomic_DNA"/>
</dbReference>
<evidence type="ECO:0000259" key="7">
    <source>
        <dbReference type="PROSITE" id="PS50240"/>
    </source>
</evidence>
<evidence type="ECO:0000256" key="6">
    <source>
        <dbReference type="RuleBase" id="RU363034"/>
    </source>
</evidence>
<dbReference type="InterPro" id="IPR018114">
    <property type="entry name" value="TRYPSIN_HIS"/>
</dbReference>
<dbReference type="InterPro" id="IPR043504">
    <property type="entry name" value="Peptidase_S1_PA_chymotrypsin"/>
</dbReference>
<comment type="similarity">
    <text evidence="1">Belongs to the peptidase S1 family.</text>
</comment>
<keyword evidence="6" id="KW-0720">Serine protease</keyword>
<dbReference type="PRINTS" id="PR00722">
    <property type="entry name" value="CHYMOTRYPSIN"/>
</dbReference>
<dbReference type="PANTHER" id="PTHR24276">
    <property type="entry name" value="POLYSERASE-RELATED"/>
    <property type="match status" value="1"/>
</dbReference>
<dbReference type="AlphaFoldDB" id="A0A485L7V5"/>
<dbReference type="SMART" id="SM00020">
    <property type="entry name" value="Tryp_SPc"/>
    <property type="match status" value="1"/>
</dbReference>
<dbReference type="InterPro" id="IPR009003">
    <property type="entry name" value="Peptidase_S1_PA"/>
</dbReference>
<protein>
    <submittedName>
        <fullName evidence="9">Aste57867_17504 protein</fullName>
    </submittedName>
</protein>
<keyword evidence="5" id="KW-0325">Glycoprotein</keyword>
<sequence>MAAAATPFERARLNSNDRVFGGTEVEIGRYPWMAGLRFTPSSSNNFCGGSLIAPDFVLTAAHCVTFRFAPPEAIYVTIGSHWLNGTDDNDADMRKVTATFVFPGFSSAVLGHDIAILQLEAPSTKTPVALVQNWVAADMATTLLGWGQTTDAGDSQSYPLLQADLTVLDSAECQDRIQNGGDPMYAQWAVTDTHLCAGGVAGIGACYGDSGGPLFVTVGDNDEATLALVGDVSFGELCGAGLPDVYGRISAAKEFIDQVASGHTWV</sequence>
<dbReference type="InterPro" id="IPR001314">
    <property type="entry name" value="Peptidase_S1A"/>
</dbReference>
<organism evidence="9 10">
    <name type="scientific">Aphanomyces stellatus</name>
    <dbReference type="NCBI Taxonomy" id="120398"/>
    <lineage>
        <taxon>Eukaryota</taxon>
        <taxon>Sar</taxon>
        <taxon>Stramenopiles</taxon>
        <taxon>Oomycota</taxon>
        <taxon>Saprolegniomycetes</taxon>
        <taxon>Saprolegniales</taxon>
        <taxon>Verrucalvaceae</taxon>
        <taxon>Aphanomyces</taxon>
    </lineage>
</organism>
<keyword evidence="3" id="KW-0843">Virulence</keyword>
<reference evidence="9 10" key="1">
    <citation type="submission" date="2019-03" db="EMBL/GenBank/DDBJ databases">
        <authorList>
            <person name="Gaulin E."/>
            <person name="Dumas B."/>
        </authorList>
    </citation>
    <scope>NUCLEOTIDE SEQUENCE [LARGE SCALE GENOMIC DNA]</scope>
    <source>
        <strain evidence="9">CBS 568.67</strain>
    </source>
</reference>
<dbReference type="InterPro" id="IPR033116">
    <property type="entry name" value="TRYPSIN_SER"/>
</dbReference>
<evidence type="ECO:0000313" key="10">
    <source>
        <dbReference type="Proteomes" id="UP000332933"/>
    </source>
</evidence>
<keyword evidence="6" id="KW-0378">Hydrolase</keyword>